<gene>
    <name evidence="1" type="ORF">PAXINDRAFT_15344</name>
</gene>
<reference evidence="2" key="2">
    <citation type="submission" date="2015-01" db="EMBL/GenBank/DDBJ databases">
        <title>Evolutionary Origins and Diversification of the Mycorrhizal Mutualists.</title>
        <authorList>
            <consortium name="DOE Joint Genome Institute"/>
            <consortium name="Mycorrhizal Genomics Consortium"/>
            <person name="Kohler A."/>
            <person name="Kuo A."/>
            <person name="Nagy L.G."/>
            <person name="Floudas D."/>
            <person name="Copeland A."/>
            <person name="Barry K.W."/>
            <person name="Cichocki N."/>
            <person name="Veneault-Fourrey C."/>
            <person name="LaButti K."/>
            <person name="Lindquist E.A."/>
            <person name="Lipzen A."/>
            <person name="Lundell T."/>
            <person name="Morin E."/>
            <person name="Murat C."/>
            <person name="Riley R."/>
            <person name="Ohm R."/>
            <person name="Sun H."/>
            <person name="Tunlid A."/>
            <person name="Henrissat B."/>
            <person name="Grigoriev I.V."/>
            <person name="Hibbett D.S."/>
            <person name="Martin F."/>
        </authorList>
    </citation>
    <scope>NUCLEOTIDE SEQUENCE [LARGE SCALE GENOMIC DNA]</scope>
    <source>
        <strain evidence="2">ATCC 200175</strain>
    </source>
</reference>
<keyword evidence="2" id="KW-1185">Reference proteome</keyword>
<dbReference type="EMBL" id="KN819373">
    <property type="protein sequence ID" value="KIJ11761.1"/>
    <property type="molecule type" value="Genomic_DNA"/>
</dbReference>
<dbReference type="HOGENOM" id="CLU_006344_12_0_1"/>
<dbReference type="Pfam" id="PF18759">
    <property type="entry name" value="Plavaka"/>
    <property type="match status" value="1"/>
</dbReference>
<reference evidence="1 2" key="1">
    <citation type="submission" date="2014-06" db="EMBL/GenBank/DDBJ databases">
        <authorList>
            <consortium name="DOE Joint Genome Institute"/>
            <person name="Kuo A."/>
            <person name="Kohler A."/>
            <person name="Nagy L.G."/>
            <person name="Floudas D."/>
            <person name="Copeland A."/>
            <person name="Barry K.W."/>
            <person name="Cichocki N."/>
            <person name="Veneault-Fourrey C."/>
            <person name="LaButti K."/>
            <person name="Lindquist E.A."/>
            <person name="Lipzen A."/>
            <person name="Lundell T."/>
            <person name="Morin E."/>
            <person name="Murat C."/>
            <person name="Sun H."/>
            <person name="Tunlid A."/>
            <person name="Henrissat B."/>
            <person name="Grigoriev I.V."/>
            <person name="Hibbett D.S."/>
            <person name="Martin F."/>
            <person name="Nordberg H.P."/>
            <person name="Cantor M.N."/>
            <person name="Hua S.X."/>
        </authorList>
    </citation>
    <scope>NUCLEOTIDE SEQUENCE [LARGE SCALE GENOMIC DNA]</scope>
    <source>
        <strain evidence="1 2">ATCC 200175</strain>
    </source>
</reference>
<evidence type="ECO:0000313" key="1">
    <source>
        <dbReference type="EMBL" id="KIJ11761.1"/>
    </source>
</evidence>
<sequence>MANHLDFSAGLHTRTSSNLRYCYTPLASWIADTPEESLLAATSPKASPVTTATSKNFAYALNDALNYKNFLKAIKPLGLNGVVEPFWKDWPLSNPSDFLTPEPLHHFHHMFWDHDAKWCIAVVGAAELDFHFSLLQTTIGYHAFEDRISKLKQVTGRDHRAVQRYIVGVIAGTVPRPFLIAVRALIDFQYLVQAPSFTDDSLIKVVNALQEFHDHKDAIVCARAQKDSWGIPKLELLQSVVPSIRLSGAVMQWSADPTEHVHVQEIKVPARAGNNQNYYSQIARHLDRSEKCFQFNITTYIESQAKGASLEDDDEFSSRRMNMSRILKVTRLLST</sequence>
<organism evidence="1 2">
    <name type="scientific">Paxillus involutus ATCC 200175</name>
    <dbReference type="NCBI Taxonomy" id="664439"/>
    <lineage>
        <taxon>Eukaryota</taxon>
        <taxon>Fungi</taxon>
        <taxon>Dikarya</taxon>
        <taxon>Basidiomycota</taxon>
        <taxon>Agaricomycotina</taxon>
        <taxon>Agaricomycetes</taxon>
        <taxon>Agaricomycetidae</taxon>
        <taxon>Boletales</taxon>
        <taxon>Paxilineae</taxon>
        <taxon>Paxillaceae</taxon>
        <taxon>Paxillus</taxon>
    </lineage>
</organism>
<name>A0A0C9TWR4_PAXIN</name>
<dbReference type="Proteomes" id="UP000053647">
    <property type="component" value="Unassembled WGS sequence"/>
</dbReference>
<proteinExistence type="predicted"/>
<dbReference type="AlphaFoldDB" id="A0A0C9TWR4"/>
<dbReference type="InterPro" id="IPR041078">
    <property type="entry name" value="Plavaka"/>
</dbReference>
<accession>A0A0C9TWR4</accession>
<evidence type="ECO:0000313" key="2">
    <source>
        <dbReference type="Proteomes" id="UP000053647"/>
    </source>
</evidence>
<protein>
    <submittedName>
        <fullName evidence="1">Uncharacterized protein</fullName>
    </submittedName>
</protein>
<dbReference type="OrthoDB" id="3232986at2759"/>